<gene>
    <name evidence="1" type="ORF">M153_10386000853</name>
</gene>
<dbReference type="Pfam" id="PF17016">
    <property type="entry name" value="DUF5095"/>
    <property type="match status" value="1"/>
</dbReference>
<dbReference type="VEuPathDB" id="MicrosporidiaDB:M153_10386000853"/>
<name>A0A0R0M1F4_9MICR</name>
<proteinExistence type="predicted"/>
<accession>A0A0R0M1F4</accession>
<evidence type="ECO:0000313" key="1">
    <source>
        <dbReference type="EMBL" id="KRH92171.1"/>
    </source>
</evidence>
<dbReference type="AlphaFoldDB" id="A0A0R0M1F4"/>
<protein>
    <submittedName>
        <fullName evidence="1">Uncharacterized protein</fullName>
    </submittedName>
</protein>
<evidence type="ECO:0000313" key="2">
    <source>
        <dbReference type="Proteomes" id="UP000051530"/>
    </source>
</evidence>
<keyword evidence="2" id="KW-1185">Reference proteome</keyword>
<reference evidence="1 2" key="1">
    <citation type="submission" date="2015-07" db="EMBL/GenBank/DDBJ databases">
        <title>The genome of Pseudoloma neurophilia, a relevant intracellular parasite of the zebrafish.</title>
        <authorList>
            <person name="Ndikumana S."/>
            <person name="Pelin A."/>
            <person name="Sanders J."/>
            <person name="Corradi N."/>
        </authorList>
    </citation>
    <scope>NUCLEOTIDE SEQUENCE [LARGE SCALE GENOMIC DNA]</scope>
    <source>
        <strain evidence="1 2">MK1</strain>
    </source>
</reference>
<organism evidence="1 2">
    <name type="scientific">Pseudoloma neurophilia</name>
    <dbReference type="NCBI Taxonomy" id="146866"/>
    <lineage>
        <taxon>Eukaryota</taxon>
        <taxon>Fungi</taxon>
        <taxon>Fungi incertae sedis</taxon>
        <taxon>Microsporidia</taxon>
        <taxon>Pseudoloma</taxon>
    </lineage>
</organism>
<dbReference type="InterPro" id="IPR031515">
    <property type="entry name" value="DUF5095"/>
</dbReference>
<dbReference type="OrthoDB" id="2190993at2759"/>
<comment type="caution">
    <text evidence="1">The sequence shown here is derived from an EMBL/GenBank/DDBJ whole genome shotgun (WGS) entry which is preliminary data.</text>
</comment>
<dbReference type="EMBL" id="LGUB01001144">
    <property type="protein sequence ID" value="KRH92171.1"/>
    <property type="molecule type" value="Genomic_DNA"/>
</dbReference>
<dbReference type="Proteomes" id="UP000051530">
    <property type="component" value="Unassembled WGS sequence"/>
</dbReference>
<sequence>MVTNSENNKNVTLDESLILKSLTRQTNKKKVKKTVIPQVICKSIKIISQDRIKIPEIEYFKFPFNPDILNDKSKLFNLIYEEWIVALTDVYKKFISNSQIFYIHFMKSTIIFGNQILCTSEFEENLINEGIKYKKNGTMLLINNSDISILFDFILNFELLQLEKLPFILSKNKFTNSMTYSTKHEETKIVKYKNQIKRYHLVNGFLFAPDFEQFVHHELIFEKI</sequence>